<dbReference type="GO" id="GO:0039502">
    <property type="term" value="P:symbiont-mediated suppression of host type I interferon-mediated signaling pathway"/>
    <property type="evidence" value="ECO:0007669"/>
    <property type="project" value="UniProtKB-UniRule"/>
</dbReference>
<dbReference type="PIRSF" id="PIRSF003407">
    <property type="entry name" value="Papvi_E7"/>
    <property type="match status" value="1"/>
</dbReference>
<keyword evidence="6 18" id="KW-0479">Metal-binding</keyword>
<dbReference type="SUPFAM" id="SSF161234">
    <property type="entry name" value="E7 C-terminal domain-like"/>
    <property type="match status" value="1"/>
</dbReference>
<dbReference type="GO" id="GO:0042025">
    <property type="term" value="C:host cell nucleus"/>
    <property type="evidence" value="ECO:0007669"/>
    <property type="project" value="UniProtKB-SubCell"/>
</dbReference>
<keyword evidence="12 18" id="KW-0010">Activator</keyword>
<keyword evidence="10 18" id="KW-0805">Transcription regulation</keyword>
<keyword evidence="16 18" id="KW-0899">Viral immunoevasion</keyword>
<evidence type="ECO:0000256" key="5">
    <source>
        <dbReference type="ARBA" id="ARBA00022632"/>
    </source>
</evidence>
<organism evidence="20 21">
    <name type="scientific">Human papillomavirus</name>
    <dbReference type="NCBI Taxonomy" id="10566"/>
    <lineage>
        <taxon>Viruses</taxon>
        <taxon>Monodnaviria</taxon>
        <taxon>Shotokuvirae</taxon>
        <taxon>Cossaviricota</taxon>
        <taxon>Papovaviricetes</taxon>
        <taxon>Zurhausenvirales</taxon>
        <taxon>Papillomaviridae</taxon>
    </lineage>
</organism>
<feature type="zinc finger region" evidence="18">
    <location>
        <begin position="46"/>
        <end position="82"/>
    </location>
</feature>
<comment type="similarity">
    <text evidence="18 19">Belongs to the papillomaviridae E7 protein family.</text>
</comment>
<dbReference type="GO" id="GO:0019904">
    <property type="term" value="F:protein domain specific binding"/>
    <property type="evidence" value="ECO:0007669"/>
    <property type="project" value="UniProtKB-UniRule"/>
</dbReference>
<dbReference type="HAMAP" id="MF_04004">
    <property type="entry name" value="PPV_E7"/>
    <property type="match status" value="1"/>
</dbReference>
<accession>H2BQD6</accession>
<gene>
    <name evidence="18 20" type="primary">E7</name>
</gene>
<evidence type="ECO:0000256" key="19">
    <source>
        <dbReference type="PIRNR" id="PIRNR003407"/>
    </source>
</evidence>
<evidence type="ECO:0000256" key="16">
    <source>
        <dbReference type="ARBA" id="ARBA00023280"/>
    </source>
</evidence>
<dbReference type="GO" id="GO:0006351">
    <property type="term" value="P:DNA-templated transcription"/>
    <property type="evidence" value="ECO:0007669"/>
    <property type="project" value="UniProtKB-UniRule"/>
</dbReference>
<evidence type="ECO:0000313" key="20">
    <source>
        <dbReference type="EMBL" id="AEX31165.1"/>
    </source>
</evidence>
<dbReference type="Gene3D" id="3.30.160.330">
    <property type="match status" value="1"/>
</dbReference>
<evidence type="ECO:0000256" key="8">
    <source>
        <dbReference type="ARBA" id="ARBA00022830"/>
    </source>
</evidence>
<feature type="short sequence motif" description="LXCXE motif; interaction with host RB1 and TMEM173/STING" evidence="18">
    <location>
        <begin position="22"/>
        <end position="26"/>
    </location>
</feature>
<dbReference type="GO" id="GO:0030430">
    <property type="term" value="C:host cell cytoplasm"/>
    <property type="evidence" value="ECO:0007669"/>
    <property type="project" value="UniProtKB-SubCell"/>
</dbReference>
<comment type="PTM">
    <text evidence="18">Highly phosphorylated.</text>
</comment>
<keyword evidence="3 18" id="KW-1048">Host nucleus</keyword>
<sequence>MQGDIVTIPDITLENLVCPADLYCYETLSPDSEPEEEHYYKVDSKCHTCGARLRVCVVASGTAIRALQLLLLQDLHLLCPSCAKSICHHGRAT</sequence>
<protein>
    <recommendedName>
        <fullName evidence="18 19">Protein E7</fullName>
    </recommendedName>
</protein>
<dbReference type="Proteomes" id="UP000150729">
    <property type="component" value="Genome"/>
</dbReference>
<dbReference type="GO" id="GO:0039645">
    <property type="term" value="P:symbiont-mediated perturbation of host cell cycle G1/S transition checkpoint"/>
    <property type="evidence" value="ECO:0007669"/>
    <property type="project" value="UniProtKB-UniRule"/>
</dbReference>
<evidence type="ECO:0000256" key="6">
    <source>
        <dbReference type="ARBA" id="ARBA00022723"/>
    </source>
</evidence>
<evidence type="ECO:0000313" key="21">
    <source>
        <dbReference type="Proteomes" id="UP000150729"/>
    </source>
</evidence>
<evidence type="ECO:0000256" key="17">
    <source>
        <dbReference type="ARBA" id="ARBA00023309"/>
    </source>
</evidence>
<comment type="caution">
    <text evidence="18">Lacks conserved residue(s) required for the propagation of feature annotation.</text>
</comment>
<keyword evidence="14 18" id="KW-1035">Host cytoplasm</keyword>
<evidence type="ECO:0000256" key="14">
    <source>
        <dbReference type="ARBA" id="ARBA00023200"/>
    </source>
</evidence>
<evidence type="ECO:0000256" key="11">
    <source>
        <dbReference type="ARBA" id="ARBA00023125"/>
    </source>
</evidence>
<name>H2BQD6_9PAPI</name>
<keyword evidence="9 18" id="KW-0862">Zinc</keyword>
<comment type="function">
    <text evidence="18">Plays a role in viral genome replication by driving entry of quiescent cells into the cell cycle. Stimulation of progression from G1 to S phase allows the virus to efficiently use the cellular DNA replicating machinery to achieve viral genome replication. E7 protein has both transforming and trans-activating activities. Induces the disassembly of the E2F1 transcription factor from RB1, with subsequent transcriptional activation of E2F1-regulated S-phase genes. Interferes with host histone deacetylation mediated by HDAC1 and HDAC2, leading to transcription activation. Plays also a role in the inhibition of both antiviral and antiproliferative functions of host interferon alpha. Interaction with host TMEM173/STING impairs the ability of TMEM173/STING to sense cytosolic DNA and promote the production of type I interferon (IFN-alpha and IFN-beta).</text>
</comment>
<keyword evidence="7 18" id="KW-0863">Zinc-finger</keyword>
<evidence type="ECO:0000256" key="2">
    <source>
        <dbReference type="ARBA" id="ARBA00022518"/>
    </source>
</evidence>
<dbReference type="InterPro" id="IPR000148">
    <property type="entry name" value="Papilloma_E7"/>
</dbReference>
<evidence type="ECO:0000256" key="7">
    <source>
        <dbReference type="ARBA" id="ARBA00022771"/>
    </source>
</evidence>
<evidence type="ECO:0000256" key="13">
    <source>
        <dbReference type="ARBA" id="ARBA00023163"/>
    </source>
</evidence>
<comment type="subcellular location">
    <subcellularLocation>
        <location evidence="18">Host cytoplasm</location>
    </subcellularLocation>
    <subcellularLocation>
        <location evidence="18">Host nucleus</location>
    </subcellularLocation>
    <text evidence="18">Predominantly found in the host nucleus.</text>
</comment>
<keyword evidence="8 18" id="KW-1114">Inhibition of host interferon signaling pathway by virus</keyword>
<evidence type="ECO:0000256" key="3">
    <source>
        <dbReference type="ARBA" id="ARBA00022562"/>
    </source>
</evidence>
<evidence type="ECO:0000256" key="18">
    <source>
        <dbReference type="HAMAP-Rule" id="MF_04004"/>
    </source>
</evidence>
<evidence type="ECO:0000256" key="15">
    <source>
        <dbReference type="ARBA" id="ARBA00023258"/>
    </source>
</evidence>
<keyword evidence="2 18" id="KW-0244">Early protein</keyword>
<dbReference type="GO" id="GO:0052170">
    <property type="term" value="P:symbiont-mediated suppression of host innate immune response"/>
    <property type="evidence" value="ECO:0007669"/>
    <property type="project" value="UniProtKB-KW"/>
</dbReference>
<dbReference type="GO" id="GO:0008270">
    <property type="term" value="F:zinc ion binding"/>
    <property type="evidence" value="ECO:0007669"/>
    <property type="project" value="UniProtKB-KW"/>
</dbReference>
<feature type="short sequence motif" description="Nuclear export signal" evidence="18">
    <location>
        <begin position="64"/>
        <end position="72"/>
    </location>
</feature>
<comment type="subunit">
    <text evidence="18">Homodimer. Homooligomer. Interacts with host RB1; this interaction induces dissociation of RB1-E2F1 complex thereby disrupting RB1 activity. Interacts with host EP300; this interaction represses EP300 transcriptional activity. Interacts with protein E2; this interaction inhibits E7 oncogenic activity. Interacts with host TMEM173/STING; this interaction impairs the ability of TMEM173/STING to sense cytosolic DNA and promote the production of type I interferon (IFN-alpha and IFN-beta).</text>
</comment>
<evidence type="ECO:0000256" key="12">
    <source>
        <dbReference type="ARBA" id="ARBA00023159"/>
    </source>
</evidence>
<evidence type="ECO:0000256" key="9">
    <source>
        <dbReference type="ARBA" id="ARBA00022833"/>
    </source>
</evidence>
<keyword evidence="1 18" id="KW-1121">Modulation of host cell cycle by virus</keyword>
<evidence type="ECO:0000256" key="10">
    <source>
        <dbReference type="ARBA" id="ARBA00023015"/>
    </source>
</evidence>
<evidence type="ECO:0000256" key="1">
    <source>
        <dbReference type="ARBA" id="ARBA00022504"/>
    </source>
</evidence>
<evidence type="ECO:0000256" key="4">
    <source>
        <dbReference type="ARBA" id="ARBA00022581"/>
    </source>
</evidence>
<keyword evidence="17 18" id="KW-1078">G1/S host cell cycle checkpoint dysregulation by virus</keyword>
<dbReference type="Pfam" id="PF00527">
    <property type="entry name" value="E7"/>
    <property type="match status" value="1"/>
</dbReference>
<proteinExistence type="inferred from homology"/>
<dbReference type="GO" id="GO:0003677">
    <property type="term" value="F:DNA binding"/>
    <property type="evidence" value="ECO:0007669"/>
    <property type="project" value="UniProtKB-UniRule"/>
</dbReference>
<keyword evidence="5 18" id="KW-1090">Inhibition of host innate immune response by virus</keyword>
<comment type="function">
    <text evidence="19">E7 protein has both transforming and trans-activating activities.</text>
</comment>
<keyword evidence="13 18" id="KW-0804">Transcription</keyword>
<dbReference type="EMBL" id="JF966378">
    <property type="protein sequence ID" value="AEX31165.1"/>
    <property type="molecule type" value="Genomic_DNA"/>
</dbReference>
<keyword evidence="4 18" id="KW-0945">Host-virus interaction</keyword>
<dbReference type="GO" id="GO:0003700">
    <property type="term" value="F:DNA-binding transcription factor activity"/>
    <property type="evidence" value="ECO:0007669"/>
    <property type="project" value="UniProtKB-UniRule"/>
</dbReference>
<keyword evidence="11 18" id="KW-0238">DNA-binding</keyword>
<comment type="domain">
    <text evidence="18">The E7 terminal domain is an intrinsically disordered domain, whose flexibility and conformational transitions confer target adaptability to the oncoprotein. It allows adaptation to a variety of protein targets and exposes the PEST degradation sequence that regulates its turnover in the cell.</text>
</comment>
<reference evidence="20 21" key="1">
    <citation type="submission" date="2011-04" db="EMBL/GenBank/DDBJ databases">
        <title>Nucleotide sequences and genomic organisation of nine novel human gammapapillomavirus.</title>
        <authorList>
            <person name="Sauvage V."/>
            <person name="Cheval J."/>
            <person name="Pariente K."/>
            <person name="Foulongne V."/>
            <person name="Eloit M."/>
        </authorList>
    </citation>
    <scope>NUCLEOTIDE SEQUENCE [LARGE SCALE GENOMIC DNA]</scope>
    <source>
        <strain evidence="20">915 F 06 008 CG2</strain>
    </source>
</reference>
<keyword evidence="15" id="KW-0922">Interferon antiviral system evasion</keyword>